<keyword evidence="12" id="KW-1185">Reference proteome</keyword>
<dbReference type="GO" id="GO:0034204">
    <property type="term" value="P:lipid translocation"/>
    <property type="evidence" value="ECO:0007669"/>
    <property type="project" value="TreeGrafter"/>
</dbReference>
<dbReference type="Pfam" id="PF03023">
    <property type="entry name" value="MurJ"/>
    <property type="match status" value="1"/>
</dbReference>
<dbReference type="RefSeq" id="WP_115536416.1">
    <property type="nucleotide sequence ID" value="NZ_QRGA01000016.1"/>
</dbReference>
<keyword evidence="3 10" id="KW-0812">Transmembrane</keyword>
<dbReference type="PANTHER" id="PTHR47019">
    <property type="entry name" value="LIPID II FLIPPASE MURJ"/>
    <property type="match status" value="1"/>
</dbReference>
<dbReference type="PANTHER" id="PTHR47019:SF1">
    <property type="entry name" value="LIPID II FLIPPASE MURJ"/>
    <property type="match status" value="1"/>
</dbReference>
<feature type="transmembrane region" description="Helical" evidence="10">
    <location>
        <begin position="254"/>
        <end position="275"/>
    </location>
</feature>
<comment type="caution">
    <text evidence="11">The sequence shown here is derived from an EMBL/GenBank/DDBJ whole genome shotgun (WGS) entry which is preliminary data.</text>
</comment>
<dbReference type="Proteomes" id="UP000256838">
    <property type="component" value="Unassembled WGS sequence"/>
</dbReference>
<evidence type="ECO:0000256" key="7">
    <source>
        <dbReference type="ARBA" id="ARBA00023136"/>
    </source>
</evidence>
<evidence type="ECO:0000256" key="6">
    <source>
        <dbReference type="ARBA" id="ARBA00022989"/>
    </source>
</evidence>
<gene>
    <name evidence="11" type="ORF">DWV00_25640</name>
</gene>
<evidence type="ECO:0000256" key="5">
    <source>
        <dbReference type="ARBA" id="ARBA00022984"/>
    </source>
</evidence>
<comment type="function">
    <text evidence="8">Involved in peptidoglycan biosynthesis. Transports lipid-linked peptidoglycan precursors from the inner to the outer leaflet of the cytoplasmic membrane.</text>
</comment>
<dbReference type="GO" id="GO:0015648">
    <property type="term" value="F:lipid-linked peptidoglycan transporter activity"/>
    <property type="evidence" value="ECO:0007669"/>
    <property type="project" value="TreeGrafter"/>
</dbReference>
<accession>A0A3D8JTY4</accession>
<evidence type="ECO:0000256" key="4">
    <source>
        <dbReference type="ARBA" id="ARBA00022960"/>
    </source>
</evidence>
<keyword evidence="2" id="KW-1003">Cell membrane</keyword>
<dbReference type="OrthoDB" id="9179872at2"/>
<dbReference type="InterPro" id="IPR051050">
    <property type="entry name" value="Lipid_II_flippase_MurJ/MviN"/>
</dbReference>
<evidence type="ECO:0000313" key="12">
    <source>
        <dbReference type="Proteomes" id="UP000256838"/>
    </source>
</evidence>
<dbReference type="AlphaFoldDB" id="A0A3D8JTY4"/>
<feature type="transmembrane region" description="Helical" evidence="10">
    <location>
        <begin position="47"/>
        <end position="67"/>
    </location>
</feature>
<feature type="transmembrane region" description="Helical" evidence="10">
    <location>
        <begin position="388"/>
        <end position="412"/>
    </location>
</feature>
<evidence type="ECO:0000256" key="1">
    <source>
        <dbReference type="ARBA" id="ARBA00004651"/>
    </source>
</evidence>
<dbReference type="EMBL" id="QRGA01000016">
    <property type="protein sequence ID" value="RDU96034.1"/>
    <property type="molecule type" value="Genomic_DNA"/>
</dbReference>
<dbReference type="GO" id="GO:0005886">
    <property type="term" value="C:plasma membrane"/>
    <property type="evidence" value="ECO:0007669"/>
    <property type="project" value="UniProtKB-SubCell"/>
</dbReference>
<evidence type="ECO:0000313" key="11">
    <source>
        <dbReference type="EMBL" id="RDU96034.1"/>
    </source>
</evidence>
<feature type="transmembrane region" description="Helical" evidence="10">
    <location>
        <begin position="365"/>
        <end position="382"/>
    </location>
</feature>
<dbReference type="InterPro" id="IPR004268">
    <property type="entry name" value="MurJ"/>
</dbReference>
<dbReference type="PRINTS" id="PR01806">
    <property type="entry name" value="VIRFACTRMVIN"/>
</dbReference>
<evidence type="ECO:0000256" key="2">
    <source>
        <dbReference type="ARBA" id="ARBA00022475"/>
    </source>
</evidence>
<evidence type="ECO:0000256" key="8">
    <source>
        <dbReference type="ARBA" id="ARBA00060041"/>
    </source>
</evidence>
<feature type="transmembrane region" description="Helical" evidence="10">
    <location>
        <begin position="332"/>
        <end position="353"/>
    </location>
</feature>
<dbReference type="GO" id="GO:0008360">
    <property type="term" value="P:regulation of cell shape"/>
    <property type="evidence" value="ECO:0007669"/>
    <property type="project" value="UniProtKB-KW"/>
</dbReference>
<protein>
    <submittedName>
        <fullName evidence="11">Virulence factor MviN</fullName>
    </submittedName>
</protein>
<keyword evidence="6 10" id="KW-1133">Transmembrane helix</keyword>
<comment type="subcellular location">
    <subcellularLocation>
        <location evidence="1">Cell membrane</location>
        <topology evidence="1">Multi-pass membrane protein</topology>
    </subcellularLocation>
</comment>
<comment type="similarity">
    <text evidence="9">Belongs to the MurJ/MviN family.</text>
</comment>
<evidence type="ECO:0000256" key="10">
    <source>
        <dbReference type="SAM" id="Phobius"/>
    </source>
</evidence>
<reference evidence="11 12" key="1">
    <citation type="submission" date="2018-08" db="EMBL/GenBank/DDBJ databases">
        <title>Paraburkholderia sp. DHOM06 isolated from forest soil.</title>
        <authorList>
            <person name="Gao Z.-H."/>
            <person name="Qiu L.-H."/>
        </authorList>
    </citation>
    <scope>NUCLEOTIDE SEQUENCE [LARGE SCALE GENOMIC DNA]</scope>
    <source>
        <strain evidence="11 12">DHOM06</strain>
    </source>
</reference>
<keyword evidence="7 10" id="KW-0472">Membrane</keyword>
<feature type="transmembrane region" description="Helical" evidence="10">
    <location>
        <begin position="121"/>
        <end position="141"/>
    </location>
</feature>
<feature type="transmembrane region" description="Helical" evidence="10">
    <location>
        <begin position="296"/>
        <end position="320"/>
    </location>
</feature>
<feature type="transmembrane region" description="Helical" evidence="10">
    <location>
        <begin position="79"/>
        <end position="101"/>
    </location>
</feature>
<proteinExistence type="inferred from homology"/>
<sequence length="430" mass="46496">MKRAFVLMAISGLNIIALFVYQWYVVVRLGAGAESDAVFASMVLPQVILNVVSGSLSYVLVPILATVEGDEFATNVSNCLGALGALFGIIGILLYLTVHLWVPLTVPGFSPSGKALTESLARIQILGMFFTGWGAVGTAAYQARHQFVYSAAATMAASVLALVFLVVALPRIGVSAAAWGLSLRALLQFAFQIPGVLPVRWPNWRDERFRLVLAKLRPLILGTSYYKTDQLVDRLLISLAPAGELSLLHLSQQMYAAANQVLVIAIASPAVPVLAAQASRQEWQAFERKMMRTLGILMVLGAAIYALIAFPGYYVLLFVFGHGKLAHSEIRLLWLIMLAYVGFWMTGLSGQILSTSFFAMHDTKTPTTIGVVGFTIGVALKIGGFLLYGVWGIAIGTGAYMTLNSVAMYWILRKRLRVAMPVACPDGSLS</sequence>
<dbReference type="GO" id="GO:0009252">
    <property type="term" value="P:peptidoglycan biosynthetic process"/>
    <property type="evidence" value="ECO:0007669"/>
    <property type="project" value="UniProtKB-KW"/>
</dbReference>
<evidence type="ECO:0000256" key="9">
    <source>
        <dbReference type="ARBA" id="ARBA00061532"/>
    </source>
</evidence>
<feature type="transmembrane region" description="Helical" evidence="10">
    <location>
        <begin position="148"/>
        <end position="170"/>
    </location>
</feature>
<organism evidence="11 12">
    <name type="scientific">Trinickia dinghuensis</name>
    <dbReference type="NCBI Taxonomy" id="2291023"/>
    <lineage>
        <taxon>Bacteria</taxon>
        <taxon>Pseudomonadati</taxon>
        <taxon>Pseudomonadota</taxon>
        <taxon>Betaproteobacteria</taxon>
        <taxon>Burkholderiales</taxon>
        <taxon>Burkholderiaceae</taxon>
        <taxon>Trinickia</taxon>
    </lineage>
</organism>
<name>A0A3D8JTY4_9BURK</name>
<evidence type="ECO:0000256" key="3">
    <source>
        <dbReference type="ARBA" id="ARBA00022692"/>
    </source>
</evidence>
<feature type="transmembrane region" description="Helical" evidence="10">
    <location>
        <begin position="5"/>
        <end position="27"/>
    </location>
</feature>
<keyword evidence="4" id="KW-0133">Cell shape</keyword>
<keyword evidence="5" id="KW-0573">Peptidoglycan synthesis</keyword>